<dbReference type="SUPFAM" id="SSF52540">
    <property type="entry name" value="P-loop containing nucleoside triphosphate hydrolases"/>
    <property type="match status" value="4"/>
</dbReference>
<sequence length="1444" mass="156990">MTGRRIALLVATDGYVDPGLSQLRAPARGADELEALLRDEAVGRFDYVRTLTNRPKEEIEGEIEALLSNRAPDDLVLLYFACHGVRNDADLLFFATIGTDLNRPHTTAVRADLIHQLLDACEARTKIVLLDCCYSGLFHRGTPMSPAPVDVEAALVGRGTFVITASTALEYAYEGGQFTQENARPVSRFTAAVNEGLSTGLADLDRDGVITPDELYTYVHDAVINQSGPEQTPTKSGQCEGHVALAYAVRTDPSTGLSLQGTRSDELVLGTLLPPPVDTPDRGFICDSWEGASQLLVPIGRTTAGSGSELMCLDLSSRDGNAAVVGRLGSGKTTLLRVLAMSLALSHTPHEAEFYLLEGAVNRLGVLRAMPHVKKVAAAHEHEAVAEVLTALKDAVAARRALFRDLDIDSIEEFRELRAAGRLPHDHGSDVFLVIDGWLDFDWEIPEFANEVHRLANTGLNYGVHLLVSARRWSDFGTSLLGLLGTRVELALDDPSESRIDATLSARLGVGWALSRSRRFRAAVPHLEEVNSSVEARRALAETTQRMRERWLGVQPDTAPPPHTDIPFTKLLDIGDAEQFDVARTWRPRPSHERLRVPIGVGEDGRPVVLDLKEAAHGGMGPHGLCIGATGSGKSELLRTLVLGLAVTHSSENLNFVLADFKGGATFAGMSDLPHVSAVITNLADDLTLLDRMKDAIAGELLRRQELLRMGGNHPNVNQYEKARTAGAPITPLPSLLIVIDEFYELLTTRPDFIEILIQIGRIGRSLGVHLLLASQRLEEGRLRGLDTYLSYRIGLRTFSARESRSAIGVPDAYHLPPVPGSGYLKYDTDEMTRFRAAYVSAPYAPEEAPSTADDDVLADSVLDVLVGRITGQGPPAHQVWLPPLDVPATLDELLPELAATPERGLHPPSYDGLGGLRVPTGLVDRPDQQRRDLMYLDFSGAAGHGLVVGAPQTGKSTLLRTVVCALALTHTPSEVQCYCLDFGGGSMQQLQNLPHVGGVSSRLDPEYVRRTVAEVGGVLASREAFFQIHGIDSMAAYRRGRSAGMWPDQQWGDVFLVIDGWSSFKHDYEYEELEEAVADLAARGLGYGVHLLLAANRYADVRPALRDYFGTQVELRLTDPMDSQFARRAAADVPVGAPGRGLTHDKFHFLSAVPRVGGGPPSPTTGLTEATGHLVEAIRSQWAGAGAPPVRVLPTQLPVDALPSDFGSSRGGLALGVDEKKLLTFGVDFDADPFLVVFGESESGKTSLLRLLAQRISKKYTPQEAQLVVVDYRRSLMGELPSEYVTKYVRNGLDLQSHIEGLVDLLEKRMPPPDVTAEQLRHRSWYTGPDVFLLVDDYDLVATSSSNPLHPLLDYLPFARDIGLRIVLCRNSAGAGRSMYEPVMQYLREQGAHGLTLSGDKSEGALIGSVTPSRQPPGRAMLTGRRIKPLQVQLAYQPPHADR</sequence>
<feature type="binding site" evidence="4">
    <location>
        <begin position="1240"/>
        <end position="1247"/>
    </location>
    <ligand>
        <name>ATP</name>
        <dbReference type="ChEBI" id="CHEBI:30616"/>
    </ligand>
</feature>
<dbReference type="InterPro" id="IPR050206">
    <property type="entry name" value="FtsK/SpoIIIE/SftA"/>
</dbReference>
<dbReference type="EMBL" id="JBEXIP010000036">
    <property type="protein sequence ID" value="MET8437343.1"/>
    <property type="molecule type" value="Genomic_DNA"/>
</dbReference>
<feature type="binding site" evidence="4">
    <location>
        <begin position="326"/>
        <end position="333"/>
    </location>
    <ligand>
        <name>ATP</name>
        <dbReference type="ChEBI" id="CHEBI:30616"/>
    </ligand>
</feature>
<keyword evidence="7" id="KW-1185">Reference proteome</keyword>
<feature type="domain" description="FtsK" evidence="5">
    <location>
        <begin position="1221"/>
        <end position="1407"/>
    </location>
</feature>
<dbReference type="NCBIfam" id="TIGR03925">
    <property type="entry name" value="T7SS_EccC_b"/>
    <property type="match status" value="1"/>
</dbReference>
<dbReference type="InterPro" id="IPR003593">
    <property type="entry name" value="AAA+_ATPase"/>
</dbReference>
<reference evidence="6 7" key="1">
    <citation type="submission" date="2024-06" db="EMBL/GenBank/DDBJ databases">
        <title>The Natural Products Discovery Center: Release of the First 8490 Sequenced Strains for Exploring Actinobacteria Biosynthetic Diversity.</title>
        <authorList>
            <person name="Kalkreuter E."/>
            <person name="Kautsar S.A."/>
            <person name="Yang D."/>
            <person name="Bader C.D."/>
            <person name="Teijaro C.N."/>
            <person name="Fluegel L."/>
            <person name="Davis C.M."/>
            <person name="Simpson J.R."/>
            <person name="Lauterbach L."/>
            <person name="Steele A.D."/>
            <person name="Gui C."/>
            <person name="Meng S."/>
            <person name="Li G."/>
            <person name="Viehrig K."/>
            <person name="Ye F."/>
            <person name="Su P."/>
            <person name="Kiefer A.F."/>
            <person name="Nichols A."/>
            <person name="Cepeda A.J."/>
            <person name="Yan W."/>
            <person name="Fan B."/>
            <person name="Jiang Y."/>
            <person name="Adhikari A."/>
            <person name="Zheng C.-J."/>
            <person name="Schuster L."/>
            <person name="Cowan T.M."/>
            <person name="Smanski M.J."/>
            <person name="Chevrette M.G."/>
            <person name="De Carvalho L.P.S."/>
            <person name="Shen B."/>
        </authorList>
    </citation>
    <scope>NUCLEOTIDE SEQUENCE [LARGE SCALE GENOMIC DNA]</scope>
    <source>
        <strain evidence="6 7">NPDC005137</strain>
    </source>
</reference>
<keyword evidence="2 4" id="KW-0547">Nucleotide-binding</keyword>
<dbReference type="Gene3D" id="3.40.50.1460">
    <property type="match status" value="1"/>
</dbReference>
<feature type="domain" description="FtsK" evidence="5">
    <location>
        <begin position="931"/>
        <end position="1125"/>
    </location>
</feature>
<dbReference type="InterPro" id="IPR027417">
    <property type="entry name" value="P-loop_NTPase"/>
</dbReference>
<feature type="binding site" evidence="4">
    <location>
        <begin position="950"/>
        <end position="957"/>
    </location>
    <ligand>
        <name>ATP</name>
        <dbReference type="ChEBI" id="CHEBI:30616"/>
    </ligand>
</feature>
<dbReference type="Pfam" id="PF00656">
    <property type="entry name" value="Peptidase_C14"/>
    <property type="match status" value="1"/>
</dbReference>
<evidence type="ECO:0000259" key="5">
    <source>
        <dbReference type="PROSITE" id="PS50901"/>
    </source>
</evidence>
<dbReference type="PANTHER" id="PTHR22683:SF1">
    <property type="entry name" value="TYPE VII SECRETION SYSTEM PROTEIN ESSC"/>
    <property type="match status" value="1"/>
</dbReference>
<dbReference type="Proteomes" id="UP001550044">
    <property type="component" value="Unassembled WGS sequence"/>
</dbReference>
<dbReference type="InterPro" id="IPR029030">
    <property type="entry name" value="Caspase-like_dom_sf"/>
</dbReference>
<dbReference type="InterPro" id="IPR023837">
    <property type="entry name" value="EccCb-like_Actinobacteria"/>
</dbReference>
<feature type="domain" description="FtsK" evidence="5">
    <location>
        <begin position="605"/>
        <end position="805"/>
    </location>
</feature>
<comment type="caution">
    <text evidence="6">The sequence shown here is derived from an EMBL/GenBank/DDBJ whole genome shotgun (WGS) entry which is preliminary data.</text>
</comment>
<evidence type="ECO:0000256" key="2">
    <source>
        <dbReference type="ARBA" id="ARBA00022741"/>
    </source>
</evidence>
<feature type="binding site" evidence="4">
    <location>
        <begin position="628"/>
        <end position="635"/>
    </location>
    <ligand>
        <name>ATP</name>
        <dbReference type="ChEBI" id="CHEBI:30616"/>
    </ligand>
</feature>
<dbReference type="SMART" id="SM00382">
    <property type="entry name" value="AAA"/>
    <property type="match status" value="4"/>
</dbReference>
<dbReference type="SUPFAM" id="SSF52129">
    <property type="entry name" value="Caspase-like"/>
    <property type="match status" value="1"/>
</dbReference>
<protein>
    <submittedName>
        <fullName evidence="6">Type VII secretion protein EccCb</fullName>
    </submittedName>
</protein>
<evidence type="ECO:0000256" key="4">
    <source>
        <dbReference type="PROSITE-ProRule" id="PRU00289"/>
    </source>
</evidence>
<dbReference type="NCBIfam" id="NF047832">
    <property type="entry name" value="caspase_w_EACC1"/>
    <property type="match status" value="1"/>
</dbReference>
<keyword evidence="3 4" id="KW-0067">ATP-binding</keyword>
<name>A0ABV2UHM1_9ACTN</name>
<dbReference type="PANTHER" id="PTHR22683">
    <property type="entry name" value="SPORULATION PROTEIN RELATED"/>
    <property type="match status" value="1"/>
</dbReference>
<evidence type="ECO:0000313" key="6">
    <source>
        <dbReference type="EMBL" id="MET8437343.1"/>
    </source>
</evidence>
<proteinExistence type="predicted"/>
<evidence type="ECO:0000256" key="1">
    <source>
        <dbReference type="ARBA" id="ARBA00022737"/>
    </source>
</evidence>
<keyword evidence="1" id="KW-0677">Repeat</keyword>
<dbReference type="PROSITE" id="PS00018">
    <property type="entry name" value="EF_HAND_1"/>
    <property type="match status" value="1"/>
</dbReference>
<dbReference type="PROSITE" id="PS50901">
    <property type="entry name" value="FTSK"/>
    <property type="match status" value="4"/>
</dbReference>
<dbReference type="Gene3D" id="3.40.50.300">
    <property type="entry name" value="P-loop containing nucleotide triphosphate hydrolases"/>
    <property type="match status" value="4"/>
</dbReference>
<dbReference type="RefSeq" id="WP_356712001.1">
    <property type="nucleotide sequence ID" value="NZ_JBEXIP010000036.1"/>
</dbReference>
<organism evidence="6 7">
    <name type="scientific">Streptomyces sp. 900116325</name>
    <dbReference type="NCBI Taxonomy" id="3154295"/>
    <lineage>
        <taxon>Bacteria</taxon>
        <taxon>Bacillati</taxon>
        <taxon>Actinomycetota</taxon>
        <taxon>Actinomycetes</taxon>
        <taxon>Kitasatosporales</taxon>
        <taxon>Streptomycetaceae</taxon>
        <taxon>Streptomyces</taxon>
    </lineage>
</organism>
<dbReference type="InterPro" id="IPR018247">
    <property type="entry name" value="EF_Hand_1_Ca_BS"/>
</dbReference>
<accession>A0ABV2UHM1</accession>
<gene>
    <name evidence="6" type="primary">eccCb</name>
    <name evidence="6" type="ORF">ABZV61_32235</name>
</gene>
<evidence type="ECO:0000313" key="7">
    <source>
        <dbReference type="Proteomes" id="UP001550044"/>
    </source>
</evidence>
<dbReference type="InterPro" id="IPR011600">
    <property type="entry name" value="Pept_C14_caspase"/>
</dbReference>
<evidence type="ECO:0000256" key="3">
    <source>
        <dbReference type="ARBA" id="ARBA00022840"/>
    </source>
</evidence>
<dbReference type="Pfam" id="PF01580">
    <property type="entry name" value="FtsK_SpoIIIE"/>
    <property type="match status" value="3"/>
</dbReference>
<dbReference type="InterPro" id="IPR002543">
    <property type="entry name" value="FtsK_dom"/>
</dbReference>
<feature type="domain" description="FtsK" evidence="5">
    <location>
        <begin position="307"/>
        <end position="499"/>
    </location>
</feature>